<evidence type="ECO:0000313" key="2">
    <source>
        <dbReference type="Proteomes" id="UP000287171"/>
    </source>
</evidence>
<dbReference type="GO" id="GO:0000287">
    <property type="term" value="F:magnesium ion binding"/>
    <property type="evidence" value="ECO:0007669"/>
    <property type="project" value="TreeGrafter"/>
</dbReference>
<dbReference type="OrthoDB" id="9781413at2"/>
<dbReference type="SFLD" id="SFLDS00003">
    <property type="entry name" value="Haloacid_Dehalogenase"/>
    <property type="match status" value="1"/>
</dbReference>
<dbReference type="NCBIfam" id="TIGR01484">
    <property type="entry name" value="HAD-SF-IIB"/>
    <property type="match status" value="1"/>
</dbReference>
<dbReference type="Gene3D" id="3.30.1240.10">
    <property type="match status" value="1"/>
</dbReference>
<gene>
    <name evidence="1" type="ORF">KDA_28050</name>
</gene>
<dbReference type="NCBIfam" id="TIGR00099">
    <property type="entry name" value="Cof-subfamily"/>
    <property type="match status" value="1"/>
</dbReference>
<dbReference type="Gene3D" id="3.40.50.1000">
    <property type="entry name" value="HAD superfamily/HAD-like"/>
    <property type="match status" value="1"/>
</dbReference>
<dbReference type="InterPro" id="IPR036412">
    <property type="entry name" value="HAD-like_sf"/>
</dbReference>
<evidence type="ECO:0000313" key="1">
    <source>
        <dbReference type="EMBL" id="GCE27321.1"/>
    </source>
</evidence>
<accession>A0A402B7H6</accession>
<dbReference type="PANTHER" id="PTHR10000">
    <property type="entry name" value="PHOSPHOSERINE PHOSPHATASE"/>
    <property type="match status" value="1"/>
</dbReference>
<dbReference type="InterPro" id="IPR023214">
    <property type="entry name" value="HAD_sf"/>
</dbReference>
<dbReference type="PROSITE" id="PS01229">
    <property type="entry name" value="COF_2"/>
    <property type="match status" value="1"/>
</dbReference>
<reference evidence="2" key="1">
    <citation type="submission" date="2018-12" db="EMBL/GenBank/DDBJ databases">
        <title>Tengunoibacter tsumagoiensis gen. nov., sp. nov., Dictyobacter kobayashii sp. nov., D. alpinus sp. nov., and D. joshuensis sp. nov. and description of Dictyobacteraceae fam. nov. within the order Ktedonobacterales isolated from Tengu-no-mugimeshi.</title>
        <authorList>
            <person name="Wang C.M."/>
            <person name="Zheng Y."/>
            <person name="Sakai Y."/>
            <person name="Toyoda A."/>
            <person name="Minakuchi Y."/>
            <person name="Abe K."/>
            <person name="Yokota A."/>
            <person name="Yabe S."/>
        </authorList>
    </citation>
    <scope>NUCLEOTIDE SEQUENCE [LARGE SCALE GENOMIC DNA]</scope>
    <source>
        <strain evidence="2">Uno16</strain>
    </source>
</reference>
<name>A0A402B7H6_9CHLR</name>
<sequence length="295" mass="31984">MIKEPEAIKMIAIDIDGTLLTPQKQIAPRTQAAIQAAQAAGMVVTLATARRYENSRQFADILGIQIPLITCDGALILDHPDGTVLHTQLLPAHLAQQAVDILVAHQIQPVIHHIAGSIEETWSGHAEFDNTGLDGYFREFPQVLRMPHHLLCVDQPDPIRVVAFADEEAIERVAPAISQLPCSWNRITRGNYGTAEITVMQQQCSKATGIALLAKHLDIAMTEVMAIGDNHNDLEMIEAAGWGVAMGQAPERVKASANAVTATNLEDGVAVAIERYALLSTRNADSNSRKRATCL</sequence>
<proteinExistence type="predicted"/>
<dbReference type="InterPro" id="IPR000150">
    <property type="entry name" value="Cof"/>
</dbReference>
<dbReference type="SFLD" id="SFLDG01140">
    <property type="entry name" value="C2.B:_Phosphomannomutase_and_P"/>
    <property type="match status" value="1"/>
</dbReference>
<dbReference type="CDD" id="cd07516">
    <property type="entry name" value="HAD_Pase"/>
    <property type="match status" value="1"/>
</dbReference>
<comment type="caution">
    <text evidence="1">The sequence shown here is derived from an EMBL/GenBank/DDBJ whole genome shotgun (WGS) entry which is preliminary data.</text>
</comment>
<dbReference type="InterPro" id="IPR006379">
    <property type="entry name" value="HAD-SF_hydro_IIB"/>
</dbReference>
<dbReference type="GO" id="GO:0016791">
    <property type="term" value="F:phosphatase activity"/>
    <property type="evidence" value="ECO:0007669"/>
    <property type="project" value="TreeGrafter"/>
</dbReference>
<organism evidence="1 2">
    <name type="scientific">Dictyobacter alpinus</name>
    <dbReference type="NCBI Taxonomy" id="2014873"/>
    <lineage>
        <taxon>Bacteria</taxon>
        <taxon>Bacillati</taxon>
        <taxon>Chloroflexota</taxon>
        <taxon>Ktedonobacteria</taxon>
        <taxon>Ktedonobacterales</taxon>
        <taxon>Dictyobacteraceae</taxon>
        <taxon>Dictyobacter</taxon>
    </lineage>
</organism>
<dbReference type="SUPFAM" id="SSF56784">
    <property type="entry name" value="HAD-like"/>
    <property type="match status" value="1"/>
</dbReference>
<dbReference type="GO" id="GO:0005829">
    <property type="term" value="C:cytosol"/>
    <property type="evidence" value="ECO:0007669"/>
    <property type="project" value="TreeGrafter"/>
</dbReference>
<dbReference type="AlphaFoldDB" id="A0A402B7H6"/>
<dbReference type="EMBL" id="BIFT01000001">
    <property type="protein sequence ID" value="GCE27321.1"/>
    <property type="molecule type" value="Genomic_DNA"/>
</dbReference>
<dbReference type="RefSeq" id="WP_126627686.1">
    <property type="nucleotide sequence ID" value="NZ_BIFT01000001.1"/>
</dbReference>
<dbReference type="PANTHER" id="PTHR10000:SF8">
    <property type="entry name" value="HAD SUPERFAMILY HYDROLASE-LIKE, TYPE 3"/>
    <property type="match status" value="1"/>
</dbReference>
<keyword evidence="2" id="KW-1185">Reference proteome</keyword>
<protein>
    <submittedName>
        <fullName evidence="1">Haloacid dehalogenase</fullName>
    </submittedName>
</protein>
<dbReference type="Pfam" id="PF08282">
    <property type="entry name" value="Hydrolase_3"/>
    <property type="match status" value="1"/>
</dbReference>
<dbReference type="Proteomes" id="UP000287171">
    <property type="component" value="Unassembled WGS sequence"/>
</dbReference>